<dbReference type="SUPFAM" id="SSF50494">
    <property type="entry name" value="Trypsin-like serine proteases"/>
    <property type="match status" value="1"/>
</dbReference>
<feature type="compositionally biased region" description="Low complexity" evidence="1">
    <location>
        <begin position="250"/>
        <end position="264"/>
    </location>
</feature>
<dbReference type="Pfam" id="PF00089">
    <property type="entry name" value="Trypsin"/>
    <property type="match status" value="1"/>
</dbReference>
<evidence type="ECO:0000256" key="1">
    <source>
        <dbReference type="SAM" id="MobiDB-lite"/>
    </source>
</evidence>
<dbReference type="SMART" id="SM00020">
    <property type="entry name" value="Tryp_SPc"/>
    <property type="match status" value="1"/>
</dbReference>
<feature type="transmembrane region" description="Helical" evidence="2">
    <location>
        <begin position="281"/>
        <end position="302"/>
    </location>
</feature>
<dbReference type="InterPro" id="IPR051333">
    <property type="entry name" value="CLIP_Serine_Protease"/>
</dbReference>
<accession>A0ABM7LKH4</accession>
<feature type="chain" id="PRO_5045434811" evidence="3">
    <location>
        <begin position="27"/>
        <end position="316"/>
    </location>
</feature>
<dbReference type="EMBL" id="AP023356">
    <property type="protein sequence ID" value="BCJ39752.1"/>
    <property type="molecule type" value="Genomic_DNA"/>
</dbReference>
<dbReference type="PROSITE" id="PS00134">
    <property type="entry name" value="TRYPSIN_HIS"/>
    <property type="match status" value="1"/>
</dbReference>
<dbReference type="PANTHER" id="PTHR24260:SF136">
    <property type="entry name" value="GH08193P-RELATED"/>
    <property type="match status" value="1"/>
</dbReference>
<dbReference type="InterPro" id="IPR009003">
    <property type="entry name" value="Peptidase_S1_PA"/>
</dbReference>
<evidence type="ECO:0000259" key="4">
    <source>
        <dbReference type="PROSITE" id="PS50240"/>
    </source>
</evidence>
<proteinExistence type="predicted"/>
<dbReference type="PROSITE" id="PS51257">
    <property type="entry name" value="PROKAR_LIPOPROTEIN"/>
    <property type="match status" value="1"/>
</dbReference>
<evidence type="ECO:0000313" key="6">
    <source>
        <dbReference type="Proteomes" id="UP000676967"/>
    </source>
</evidence>
<keyword evidence="2" id="KW-1133">Transmembrane helix</keyword>
<evidence type="ECO:0000313" key="5">
    <source>
        <dbReference type="EMBL" id="BCJ39752.1"/>
    </source>
</evidence>
<keyword evidence="2" id="KW-0812">Transmembrane</keyword>
<dbReference type="PRINTS" id="PR00722">
    <property type="entry name" value="CHYMOTRYPSIN"/>
</dbReference>
<keyword evidence="6" id="KW-1185">Reference proteome</keyword>
<dbReference type="Proteomes" id="UP000676967">
    <property type="component" value="Chromosome"/>
</dbReference>
<keyword evidence="3" id="KW-0732">Signal</keyword>
<evidence type="ECO:0000256" key="3">
    <source>
        <dbReference type="SAM" id="SignalP"/>
    </source>
</evidence>
<reference evidence="5 6" key="1">
    <citation type="submission" date="2020-08" db="EMBL/GenBank/DDBJ databases">
        <title>Whole genome shotgun sequence of Actinoplanes ianthinogenes NBRC 13996.</title>
        <authorList>
            <person name="Komaki H."/>
            <person name="Tamura T."/>
        </authorList>
    </citation>
    <scope>NUCLEOTIDE SEQUENCE [LARGE SCALE GENOMIC DNA]</scope>
    <source>
        <strain evidence="5 6">NBRC 13996</strain>
    </source>
</reference>
<feature type="region of interest" description="Disordered" evidence="1">
    <location>
        <begin position="247"/>
        <end position="271"/>
    </location>
</feature>
<dbReference type="InterPro" id="IPR043504">
    <property type="entry name" value="Peptidase_S1_PA_chymotrypsin"/>
</dbReference>
<dbReference type="InterPro" id="IPR001314">
    <property type="entry name" value="Peptidase_S1A"/>
</dbReference>
<evidence type="ECO:0000256" key="2">
    <source>
        <dbReference type="SAM" id="Phobius"/>
    </source>
</evidence>
<dbReference type="PROSITE" id="PS50240">
    <property type="entry name" value="TRYPSIN_DOM"/>
    <property type="match status" value="1"/>
</dbReference>
<name>A0ABM7LKH4_9ACTN</name>
<dbReference type="PANTHER" id="PTHR24260">
    <property type="match status" value="1"/>
</dbReference>
<dbReference type="InterPro" id="IPR018114">
    <property type="entry name" value="TRYPSIN_HIS"/>
</dbReference>
<sequence length="316" mass="32694">MRGWTVVLFSMVGWLVLGCAARPAHAIANGASVPDGKYGFAVKLTDYDIPVKGGGTRDSSCSGGLISPHWVLTAAHCFRDTDGNRVSRPVARKTVVTVAGSKRTARVIAVRQSGTADVALAKLDRAITDVTPLRVGRDAPEVGSRVRLVGYGLLKAGTTRTPDRPRTGVFRVSSVSDLEIGMSGVEPQRTTSPCEHDSGGPYFTVAEDGTATVVGVVSHGPDCPHVGADQAGRVDAVAGWIRSVVGKDGSPAATPRATARSSAPVDALPEPVADEEVPASWKLAGVGAVTLLVVAVAGRLAAGGGSRHRGKRRRRG</sequence>
<protein>
    <submittedName>
        <fullName evidence="5">Esterase</fullName>
    </submittedName>
</protein>
<gene>
    <name evidence="5" type="ORF">Aiant_04090</name>
</gene>
<keyword evidence="2" id="KW-0472">Membrane</keyword>
<organism evidence="5 6">
    <name type="scientific">Actinoplanes ianthinogenes</name>
    <dbReference type="NCBI Taxonomy" id="122358"/>
    <lineage>
        <taxon>Bacteria</taxon>
        <taxon>Bacillati</taxon>
        <taxon>Actinomycetota</taxon>
        <taxon>Actinomycetes</taxon>
        <taxon>Micromonosporales</taxon>
        <taxon>Micromonosporaceae</taxon>
        <taxon>Actinoplanes</taxon>
    </lineage>
</organism>
<dbReference type="Gene3D" id="2.40.10.10">
    <property type="entry name" value="Trypsin-like serine proteases"/>
    <property type="match status" value="1"/>
</dbReference>
<feature type="signal peptide" evidence="3">
    <location>
        <begin position="1"/>
        <end position="26"/>
    </location>
</feature>
<dbReference type="InterPro" id="IPR001254">
    <property type="entry name" value="Trypsin_dom"/>
</dbReference>
<feature type="domain" description="Peptidase S1" evidence="4">
    <location>
        <begin position="27"/>
        <end position="246"/>
    </location>
</feature>